<evidence type="ECO:0000313" key="3">
    <source>
        <dbReference type="Proteomes" id="UP000550707"/>
    </source>
</evidence>
<accession>A0A7J8BYM7</accession>
<feature type="compositionally biased region" description="Basic and acidic residues" evidence="1">
    <location>
        <begin position="12"/>
        <end position="25"/>
    </location>
</feature>
<protein>
    <submittedName>
        <fullName evidence="2">Uncharacterized protein</fullName>
    </submittedName>
</protein>
<comment type="caution">
    <text evidence="2">The sequence shown here is derived from an EMBL/GenBank/DDBJ whole genome shotgun (WGS) entry which is preliminary data.</text>
</comment>
<dbReference type="InParanoid" id="A0A7J8BYM7"/>
<organism evidence="2 3">
    <name type="scientific">Molossus molossus</name>
    <name type="common">Pallas' mastiff bat</name>
    <name type="synonym">Vespertilio molossus</name>
    <dbReference type="NCBI Taxonomy" id="27622"/>
    <lineage>
        <taxon>Eukaryota</taxon>
        <taxon>Metazoa</taxon>
        <taxon>Chordata</taxon>
        <taxon>Craniata</taxon>
        <taxon>Vertebrata</taxon>
        <taxon>Euteleostomi</taxon>
        <taxon>Mammalia</taxon>
        <taxon>Eutheria</taxon>
        <taxon>Laurasiatheria</taxon>
        <taxon>Chiroptera</taxon>
        <taxon>Yangochiroptera</taxon>
        <taxon>Molossidae</taxon>
        <taxon>Molossus</taxon>
    </lineage>
</organism>
<sequence>MEPVSPASGSQKTRERTFRGREGARWAELVSSTESLPHRKGAGGVEGRGAGPDALPPRARVTDEALRGGFPVCTGPSCGRSREAPGLVHRRNGHRTQARLPEVLRCDCAGVFVVLFCLSL</sequence>
<dbReference type="Proteomes" id="UP000550707">
    <property type="component" value="Unassembled WGS sequence"/>
</dbReference>
<evidence type="ECO:0000256" key="1">
    <source>
        <dbReference type="SAM" id="MobiDB-lite"/>
    </source>
</evidence>
<evidence type="ECO:0000313" key="2">
    <source>
        <dbReference type="EMBL" id="KAF6403701.1"/>
    </source>
</evidence>
<dbReference type="EMBL" id="JACASF010000022">
    <property type="protein sequence ID" value="KAF6403701.1"/>
    <property type="molecule type" value="Genomic_DNA"/>
</dbReference>
<gene>
    <name evidence="2" type="ORF">HJG59_010097</name>
</gene>
<name>A0A7J8BYM7_MOLMO</name>
<feature type="region of interest" description="Disordered" evidence="1">
    <location>
        <begin position="1"/>
        <end position="58"/>
    </location>
</feature>
<dbReference type="AlphaFoldDB" id="A0A7J8BYM7"/>
<reference evidence="2 3" key="1">
    <citation type="journal article" date="2020" name="Nature">
        <title>Six reference-quality genomes reveal evolution of bat adaptations.</title>
        <authorList>
            <person name="Jebb D."/>
            <person name="Huang Z."/>
            <person name="Pippel M."/>
            <person name="Hughes G.M."/>
            <person name="Lavrichenko K."/>
            <person name="Devanna P."/>
            <person name="Winkler S."/>
            <person name="Jermiin L.S."/>
            <person name="Skirmuntt E.C."/>
            <person name="Katzourakis A."/>
            <person name="Burkitt-Gray L."/>
            <person name="Ray D.A."/>
            <person name="Sullivan K.A.M."/>
            <person name="Roscito J.G."/>
            <person name="Kirilenko B.M."/>
            <person name="Davalos L.M."/>
            <person name="Corthals A.P."/>
            <person name="Power M.L."/>
            <person name="Jones G."/>
            <person name="Ransome R.D."/>
            <person name="Dechmann D.K.N."/>
            <person name="Locatelli A.G."/>
            <person name="Puechmaille S.J."/>
            <person name="Fedrigo O."/>
            <person name="Jarvis E.D."/>
            <person name="Hiller M."/>
            <person name="Vernes S.C."/>
            <person name="Myers E.W."/>
            <person name="Teeling E.C."/>
        </authorList>
    </citation>
    <scope>NUCLEOTIDE SEQUENCE [LARGE SCALE GENOMIC DNA]</scope>
    <source>
        <strain evidence="2">MMolMol1</strain>
        <tissue evidence="2">Muscle</tissue>
    </source>
</reference>
<keyword evidence="3" id="KW-1185">Reference proteome</keyword>
<proteinExistence type="predicted"/>